<evidence type="ECO:0000256" key="1">
    <source>
        <dbReference type="ARBA" id="ARBA00004883"/>
    </source>
</evidence>
<name>A0A377PUT2_9HELI</name>
<feature type="binding site" evidence="9">
    <location>
        <position position="189"/>
    </location>
    <ligand>
        <name>NADP(+)</name>
        <dbReference type="ChEBI" id="CHEBI:58349"/>
    </ligand>
</feature>
<feature type="site" description="Important for catalytic activity" evidence="9">
    <location>
        <position position="119"/>
    </location>
</feature>
<evidence type="ECO:0000256" key="4">
    <source>
        <dbReference type="ARBA" id="ARBA00022857"/>
    </source>
</evidence>
<dbReference type="EMBL" id="UGJE01000002">
    <property type="protein sequence ID" value="STQ86728.1"/>
    <property type="molecule type" value="Genomic_DNA"/>
</dbReference>
<dbReference type="InterPro" id="IPR001509">
    <property type="entry name" value="Epimerase_deHydtase"/>
</dbReference>
<dbReference type="GO" id="GO:0050577">
    <property type="term" value="F:GDP-L-fucose synthase activity"/>
    <property type="evidence" value="ECO:0007669"/>
    <property type="project" value="UniProtKB-UniRule"/>
</dbReference>
<evidence type="ECO:0000256" key="6">
    <source>
        <dbReference type="ARBA" id="ARBA00023235"/>
    </source>
</evidence>
<sequence length="367" mass="41411">MALVKRQDYMQKDSKIFVAGHKGLVGSSIVEELNKEGFNNIITCAKDKLDLRDLIQVDKFFSEHKPEFVFLAAAKVGGILANNTYRADFIYDNLCIQNNIIFSAYKHQVKKLIFLGSSCIYPKQAEQPIKEDYLLTSPLEYTNEPYAIAKIAGMKMCESFNIQYGTNFLCIMPTNLYGNNDNFNLFNSHVIPALIRKMHLAKLLSNGNTQAALDDIQRDCATTPKQAQDMLDKLLISAKSVGIWGNGKPRREFLHSKDMASASIYIMQNINFCDILRLKNLNEDSEIRNTHINVGYGSDISIAELANLIADIVGFNGEILYDSSKPTGTIQKLMDSSMLNNIGFQPKISLDIGLREVYKNYCDKFYK</sequence>
<feature type="binding site" evidence="9">
    <location>
        <begin position="115"/>
        <end position="118"/>
    </location>
    <ligand>
        <name>NADP(+)</name>
        <dbReference type="ChEBI" id="CHEBI:58349"/>
    </ligand>
</feature>
<comment type="pathway">
    <text evidence="1 9">Nucleotide-sugar biosynthesis; GDP-L-fucose biosynthesis via de novo pathway; GDP-L-fucose from GDP-alpha-D-mannose: step 2/2.</text>
</comment>
<dbReference type="SUPFAM" id="SSF51735">
    <property type="entry name" value="NAD(P)-binding Rossmann-fold domains"/>
    <property type="match status" value="1"/>
</dbReference>
<reference evidence="11 12" key="1">
    <citation type="submission" date="2018-06" db="EMBL/GenBank/DDBJ databases">
        <authorList>
            <consortium name="Pathogen Informatics"/>
            <person name="Doyle S."/>
        </authorList>
    </citation>
    <scope>NUCLEOTIDE SEQUENCE [LARGE SCALE GENOMIC DNA]</scope>
    <source>
        <strain evidence="11 12">NCTC12714</strain>
    </source>
</reference>
<dbReference type="CDD" id="cd05239">
    <property type="entry name" value="GDP_FS_SDR_e"/>
    <property type="match status" value="1"/>
</dbReference>
<feature type="binding site" evidence="9">
    <location>
        <position position="197"/>
    </location>
    <ligand>
        <name>substrate</name>
    </ligand>
</feature>
<dbReference type="Pfam" id="PF01370">
    <property type="entry name" value="Epimerase"/>
    <property type="match status" value="1"/>
</dbReference>
<evidence type="ECO:0000256" key="5">
    <source>
        <dbReference type="ARBA" id="ARBA00023002"/>
    </source>
</evidence>
<dbReference type="GO" id="GO:0042351">
    <property type="term" value="P:'de novo' GDP-L-fucose biosynthetic process"/>
    <property type="evidence" value="ECO:0007669"/>
    <property type="project" value="UniProtKB-UniRule"/>
</dbReference>
<dbReference type="AlphaFoldDB" id="A0A377PUT2"/>
<evidence type="ECO:0000259" key="10">
    <source>
        <dbReference type="Pfam" id="PF01370"/>
    </source>
</evidence>
<organism evidence="11 12">
    <name type="scientific">Helicobacter muridarum</name>
    <dbReference type="NCBI Taxonomy" id="216"/>
    <lineage>
        <taxon>Bacteria</taxon>
        <taxon>Pseudomonadati</taxon>
        <taxon>Campylobacterota</taxon>
        <taxon>Epsilonproteobacteria</taxon>
        <taxon>Campylobacterales</taxon>
        <taxon>Helicobacteraceae</taxon>
        <taxon>Helicobacter</taxon>
    </lineage>
</organism>
<keyword evidence="12" id="KW-1185">Reference proteome</keyword>
<dbReference type="Proteomes" id="UP000255139">
    <property type="component" value="Unassembled WGS sequence"/>
</dbReference>
<dbReference type="PANTHER" id="PTHR43238:SF1">
    <property type="entry name" value="GDP-L-FUCOSE SYNTHASE"/>
    <property type="match status" value="1"/>
</dbReference>
<evidence type="ECO:0000256" key="7">
    <source>
        <dbReference type="ARBA" id="ARBA00023268"/>
    </source>
</evidence>
<keyword evidence="4 9" id="KW-0521">NADP</keyword>
<keyword evidence="5 9" id="KW-0560">Oxidoreductase</keyword>
<dbReference type="PANTHER" id="PTHR43238">
    <property type="entry name" value="GDP-L-FUCOSE SYNTHASE"/>
    <property type="match status" value="1"/>
</dbReference>
<keyword evidence="7 9" id="KW-0511">Multifunctional enzyme</keyword>
<dbReference type="GO" id="GO:0016853">
    <property type="term" value="F:isomerase activity"/>
    <property type="evidence" value="ECO:0007669"/>
    <property type="project" value="UniProtKB-KW"/>
</dbReference>
<dbReference type="EC" id="1.1.1.271" evidence="3 9"/>
<evidence type="ECO:0000256" key="3">
    <source>
        <dbReference type="ARBA" id="ARBA00012371"/>
    </source>
</evidence>
<dbReference type="InterPro" id="IPR028614">
    <property type="entry name" value="GDP_fucose/colitose_synth"/>
</dbReference>
<feature type="domain" description="NAD-dependent epimerase/dehydratase" evidence="10">
    <location>
        <begin position="16"/>
        <end position="270"/>
    </location>
</feature>
<evidence type="ECO:0000313" key="12">
    <source>
        <dbReference type="Proteomes" id="UP000255139"/>
    </source>
</evidence>
<dbReference type="UniPathway" id="UPA00128">
    <property type="reaction ID" value="UER00191"/>
</dbReference>
<feature type="binding site" evidence="9">
    <location>
        <begin position="20"/>
        <end position="26"/>
    </location>
    <ligand>
        <name>NADP(+)</name>
        <dbReference type="ChEBI" id="CHEBI:58349"/>
    </ligand>
</feature>
<comment type="similarity">
    <text evidence="2 9">Belongs to the NAD(P)-dependent epimerase/dehydratase family. Fucose synthase subfamily.</text>
</comment>
<evidence type="ECO:0000256" key="9">
    <source>
        <dbReference type="HAMAP-Rule" id="MF_00956"/>
    </source>
</evidence>
<accession>A0A377PUT2</accession>
<comment type="function">
    <text evidence="9">Catalyzes the two-step NADP-dependent conversion of GDP-4-dehydro-6-deoxy-D-mannose to GDP-fucose, involving an epimerase and a reductase reaction.</text>
</comment>
<feature type="active site" description="Proton donor/acceptor" evidence="9">
    <location>
        <position position="146"/>
    </location>
</feature>
<feature type="binding site" evidence="9">
    <location>
        <position position="244"/>
    </location>
    <ligand>
        <name>substrate</name>
    </ligand>
</feature>
<evidence type="ECO:0000313" key="11">
    <source>
        <dbReference type="EMBL" id="STQ86728.1"/>
    </source>
</evidence>
<dbReference type="InterPro" id="IPR036291">
    <property type="entry name" value="NAD(P)-bd_dom_sf"/>
</dbReference>
<keyword evidence="6 9" id="KW-0413">Isomerase</keyword>
<dbReference type="GO" id="GO:0070401">
    <property type="term" value="F:NADP+ binding"/>
    <property type="evidence" value="ECO:0007669"/>
    <property type="project" value="UniProtKB-UniRule"/>
</dbReference>
<feature type="site" description="Important for catalytic activity" evidence="9">
    <location>
        <position position="117"/>
    </location>
</feature>
<dbReference type="FunFam" id="3.40.50.720:FF:000101">
    <property type="entry name" value="GDP-L-fucose synthase"/>
    <property type="match status" value="1"/>
</dbReference>
<comment type="catalytic activity">
    <reaction evidence="8 9">
        <text>GDP-beta-L-fucose + NADP(+) = GDP-4-dehydro-alpha-D-rhamnose + NADPH + H(+)</text>
        <dbReference type="Rhea" id="RHEA:18885"/>
        <dbReference type="ChEBI" id="CHEBI:15378"/>
        <dbReference type="ChEBI" id="CHEBI:57273"/>
        <dbReference type="ChEBI" id="CHEBI:57783"/>
        <dbReference type="ChEBI" id="CHEBI:57964"/>
        <dbReference type="ChEBI" id="CHEBI:58349"/>
        <dbReference type="EC" id="1.1.1.271"/>
    </reaction>
</comment>
<feature type="binding site" evidence="9">
    <location>
        <begin position="173"/>
        <end position="176"/>
    </location>
    <ligand>
        <name>NADP(+)</name>
        <dbReference type="ChEBI" id="CHEBI:58349"/>
    </ligand>
</feature>
<protein>
    <recommendedName>
        <fullName evidence="3 9">GDP-L-fucose synthase</fullName>
        <ecNumber evidence="3 9">1.1.1.271</ecNumber>
    </recommendedName>
    <alternativeName>
        <fullName evidence="9">GDP-4-keto-6-deoxy-D-mannose-3,5-epimerase-4-reductase</fullName>
    </alternativeName>
</protein>
<proteinExistence type="inferred from homology"/>
<comment type="caution">
    <text evidence="9">Lacks conserved residue(s) required for the propagation of feature annotation.</text>
</comment>
<dbReference type="HAMAP" id="MF_00956">
    <property type="entry name" value="GDP_fucose_synth"/>
    <property type="match status" value="1"/>
</dbReference>
<feature type="binding site" evidence="9">
    <location>
        <position position="150"/>
    </location>
    <ligand>
        <name>NADP(+)</name>
        <dbReference type="ChEBI" id="CHEBI:58349"/>
    </ligand>
</feature>
<feature type="binding site" evidence="9">
    <location>
        <position position="251"/>
    </location>
    <ligand>
        <name>substrate</name>
    </ligand>
</feature>
<dbReference type="Gene3D" id="3.40.50.720">
    <property type="entry name" value="NAD(P)-binding Rossmann-like Domain"/>
    <property type="match status" value="2"/>
</dbReference>
<evidence type="ECO:0000256" key="8">
    <source>
        <dbReference type="ARBA" id="ARBA00051935"/>
    </source>
</evidence>
<gene>
    <name evidence="9 11" type="primary">fcl</name>
    <name evidence="11" type="ORF">NCTC12714_01539</name>
</gene>
<evidence type="ECO:0000256" key="2">
    <source>
        <dbReference type="ARBA" id="ARBA00005959"/>
    </source>
</evidence>